<reference evidence="1 2" key="1">
    <citation type="journal article" date="2015" name="Nature">
        <title>rRNA introns, odd ribosomes, and small enigmatic genomes across a large radiation of phyla.</title>
        <authorList>
            <person name="Brown C.T."/>
            <person name="Hug L.A."/>
            <person name="Thomas B.C."/>
            <person name="Sharon I."/>
            <person name="Castelle C.J."/>
            <person name="Singh A."/>
            <person name="Wilkins M.J."/>
            <person name="Williams K.H."/>
            <person name="Banfield J.F."/>
        </authorList>
    </citation>
    <scope>NUCLEOTIDE SEQUENCE [LARGE SCALE GENOMIC DNA]</scope>
</reference>
<dbReference type="Proteomes" id="UP000034081">
    <property type="component" value="Unassembled WGS sequence"/>
</dbReference>
<protein>
    <submittedName>
        <fullName evidence="1">Uncharacterized protein</fullName>
    </submittedName>
</protein>
<proteinExistence type="predicted"/>
<organism evidence="1 2">
    <name type="scientific">Candidatus Woesebacteria bacterium GW2011_GWB1_38_8</name>
    <dbReference type="NCBI Taxonomy" id="1618570"/>
    <lineage>
        <taxon>Bacteria</taxon>
        <taxon>Candidatus Woeseibacteriota</taxon>
    </lineage>
</organism>
<dbReference type="EMBL" id="LBVL01000003">
    <property type="protein sequence ID" value="KKQ85866.1"/>
    <property type="molecule type" value="Genomic_DNA"/>
</dbReference>
<dbReference type="AlphaFoldDB" id="A0A0G0P962"/>
<comment type="caution">
    <text evidence="1">The sequence shown here is derived from an EMBL/GenBank/DDBJ whole genome shotgun (WGS) entry which is preliminary data.</text>
</comment>
<accession>A0A0G0P962</accession>
<evidence type="ECO:0000313" key="2">
    <source>
        <dbReference type="Proteomes" id="UP000034081"/>
    </source>
</evidence>
<gene>
    <name evidence="1" type="ORF">UT08_C0003G0029</name>
</gene>
<name>A0A0G0P962_9BACT</name>
<sequence>MDRDNVLKLLDEFGNGSWHLNLRDVNFPGPGTYELSVWVNGAVTMLISDTFSVEVN</sequence>
<evidence type="ECO:0000313" key="1">
    <source>
        <dbReference type="EMBL" id="KKQ85866.1"/>
    </source>
</evidence>